<dbReference type="Pfam" id="PF00096">
    <property type="entry name" value="zf-C2H2"/>
    <property type="match status" value="3"/>
</dbReference>
<accession>A0A672HYY5</accession>
<keyword evidence="6" id="KW-0238">DNA-binding</keyword>
<protein>
    <recommendedName>
        <fullName evidence="10">C2H2-type domain-containing protein</fullName>
    </recommendedName>
</protein>
<evidence type="ECO:0000256" key="1">
    <source>
        <dbReference type="ARBA" id="ARBA00004123"/>
    </source>
</evidence>
<evidence type="ECO:0000313" key="11">
    <source>
        <dbReference type="Ensembl" id="ENSSFAP00005034045.1"/>
    </source>
</evidence>
<dbReference type="Ensembl" id="ENSSFAT00005035338.1">
    <property type="protein sequence ID" value="ENSSFAP00005034045.1"/>
    <property type="gene ID" value="ENSSFAG00005017315.1"/>
</dbReference>
<keyword evidence="2" id="KW-0479">Metal-binding</keyword>
<dbReference type="FunFam" id="3.30.160.60:FF:000902">
    <property type="entry name" value="Zinc finger protein 445"/>
    <property type="match status" value="1"/>
</dbReference>
<dbReference type="SMART" id="SM00355">
    <property type="entry name" value="ZnF_C2H2"/>
    <property type="match status" value="4"/>
</dbReference>
<feature type="domain" description="C2H2-type" evidence="10">
    <location>
        <begin position="190"/>
        <end position="217"/>
    </location>
</feature>
<dbReference type="PANTHER" id="PTHR24394">
    <property type="entry name" value="ZINC FINGER PROTEIN"/>
    <property type="match status" value="1"/>
</dbReference>
<evidence type="ECO:0000256" key="6">
    <source>
        <dbReference type="ARBA" id="ARBA00023125"/>
    </source>
</evidence>
<evidence type="ECO:0000256" key="4">
    <source>
        <dbReference type="ARBA" id="ARBA00022771"/>
    </source>
</evidence>
<feature type="domain" description="C2H2-type" evidence="10">
    <location>
        <begin position="218"/>
        <end position="257"/>
    </location>
</feature>
<keyword evidence="12" id="KW-1185">Reference proteome</keyword>
<keyword evidence="5" id="KW-0862">Zinc</keyword>
<evidence type="ECO:0000256" key="5">
    <source>
        <dbReference type="ARBA" id="ARBA00022833"/>
    </source>
</evidence>
<evidence type="ECO:0000256" key="3">
    <source>
        <dbReference type="ARBA" id="ARBA00022737"/>
    </source>
</evidence>
<dbReference type="GO" id="GO:0008270">
    <property type="term" value="F:zinc ion binding"/>
    <property type="evidence" value="ECO:0007669"/>
    <property type="project" value="UniProtKB-KW"/>
</dbReference>
<evidence type="ECO:0000256" key="8">
    <source>
        <dbReference type="PROSITE-ProRule" id="PRU00042"/>
    </source>
</evidence>
<dbReference type="AlphaFoldDB" id="A0A672HYY5"/>
<gene>
    <name evidence="11" type="primary">LOC115408265</name>
</gene>
<dbReference type="GO" id="GO:0003677">
    <property type="term" value="F:DNA binding"/>
    <property type="evidence" value="ECO:0007669"/>
    <property type="project" value="UniProtKB-KW"/>
</dbReference>
<dbReference type="Gene3D" id="3.30.160.60">
    <property type="entry name" value="Classic Zinc Finger"/>
    <property type="match status" value="4"/>
</dbReference>
<evidence type="ECO:0000256" key="2">
    <source>
        <dbReference type="ARBA" id="ARBA00022723"/>
    </source>
</evidence>
<feature type="domain" description="C2H2-type" evidence="10">
    <location>
        <begin position="162"/>
        <end position="189"/>
    </location>
</feature>
<dbReference type="InterPro" id="IPR036236">
    <property type="entry name" value="Znf_C2H2_sf"/>
</dbReference>
<feature type="region of interest" description="Disordered" evidence="9">
    <location>
        <begin position="56"/>
        <end position="110"/>
    </location>
</feature>
<reference evidence="11" key="1">
    <citation type="submission" date="2019-06" db="EMBL/GenBank/DDBJ databases">
        <authorList>
            <consortium name="Wellcome Sanger Institute Data Sharing"/>
        </authorList>
    </citation>
    <scope>NUCLEOTIDE SEQUENCE [LARGE SCALE GENOMIC DNA]</scope>
</reference>
<dbReference type="PROSITE" id="PS50157">
    <property type="entry name" value="ZINC_FINGER_C2H2_2"/>
    <property type="match status" value="4"/>
</dbReference>
<keyword evidence="7" id="KW-0539">Nucleus</keyword>
<reference evidence="11" key="2">
    <citation type="submission" date="2025-08" db="UniProtKB">
        <authorList>
            <consortium name="Ensembl"/>
        </authorList>
    </citation>
    <scope>IDENTIFICATION</scope>
</reference>
<dbReference type="PROSITE" id="PS00028">
    <property type="entry name" value="ZINC_FINGER_C2H2_1"/>
    <property type="match status" value="3"/>
</dbReference>
<dbReference type="InterPro" id="IPR013087">
    <property type="entry name" value="Znf_C2H2_type"/>
</dbReference>
<feature type="compositionally biased region" description="Basic and acidic residues" evidence="9">
    <location>
        <begin position="60"/>
        <end position="70"/>
    </location>
</feature>
<feature type="domain" description="C2H2-type" evidence="10">
    <location>
        <begin position="134"/>
        <end position="161"/>
    </location>
</feature>
<organism evidence="11 12">
    <name type="scientific">Salarias fasciatus</name>
    <name type="common">Jewelled blenny</name>
    <name type="synonym">Blennius fasciatus</name>
    <dbReference type="NCBI Taxonomy" id="181472"/>
    <lineage>
        <taxon>Eukaryota</taxon>
        <taxon>Metazoa</taxon>
        <taxon>Chordata</taxon>
        <taxon>Craniata</taxon>
        <taxon>Vertebrata</taxon>
        <taxon>Euteleostomi</taxon>
        <taxon>Actinopterygii</taxon>
        <taxon>Neopterygii</taxon>
        <taxon>Teleostei</taxon>
        <taxon>Neoteleostei</taxon>
        <taxon>Acanthomorphata</taxon>
        <taxon>Ovalentaria</taxon>
        <taxon>Blenniimorphae</taxon>
        <taxon>Blenniiformes</taxon>
        <taxon>Blennioidei</taxon>
        <taxon>Blenniidae</taxon>
        <taxon>Salariinae</taxon>
        <taxon>Salarias</taxon>
    </lineage>
</organism>
<dbReference type="GO" id="GO:0005634">
    <property type="term" value="C:nucleus"/>
    <property type="evidence" value="ECO:0007669"/>
    <property type="project" value="UniProtKB-SubCell"/>
</dbReference>
<dbReference type="FunFam" id="3.30.160.60:FF:000744">
    <property type="entry name" value="zinc finger E-box-binding homeobox 1"/>
    <property type="match status" value="1"/>
</dbReference>
<evidence type="ECO:0000256" key="9">
    <source>
        <dbReference type="SAM" id="MobiDB-lite"/>
    </source>
</evidence>
<feature type="compositionally biased region" description="Acidic residues" evidence="9">
    <location>
        <begin position="98"/>
        <end position="108"/>
    </location>
</feature>
<evidence type="ECO:0000259" key="10">
    <source>
        <dbReference type="PROSITE" id="PS50157"/>
    </source>
</evidence>
<dbReference type="PANTHER" id="PTHR24394:SF29">
    <property type="entry name" value="MYONEURIN"/>
    <property type="match status" value="1"/>
</dbReference>
<sequence length="272" mass="31264">MTSVQVLREFINQRLTAAAGEIFTVFQQTIVQYEEEIERQRRLLEIIWQPQVKLHRTGMKKSERTRESGWRRKLRQNPPQIREDHEDPESPPIKTELEDPEIKDEEEGFSSSQMGVSHVFKFEGDTFRSEPEPHSCRMCGKRFRHKFSFMVHMQSHAGQTPFLCNTCGKSFANTSSLKNHTLTHTGERPHLCATCGKSFSLHSTLLVHMRAHTGEKPYSCDECGRSFTHHSSMLCHMRCLLTVTATIKPASHSDSAPLLDVVHCTPHRSRLP</sequence>
<proteinExistence type="predicted"/>
<dbReference type="Proteomes" id="UP000472267">
    <property type="component" value="Chromosome 20"/>
</dbReference>
<keyword evidence="4 8" id="KW-0863">Zinc-finger</keyword>
<dbReference type="FunFam" id="3.30.160.60:FF:000100">
    <property type="entry name" value="Zinc finger 45-like"/>
    <property type="match status" value="2"/>
</dbReference>
<dbReference type="GO" id="GO:0000981">
    <property type="term" value="F:DNA-binding transcription factor activity, RNA polymerase II-specific"/>
    <property type="evidence" value="ECO:0007669"/>
    <property type="project" value="TreeGrafter"/>
</dbReference>
<dbReference type="SUPFAM" id="SSF57667">
    <property type="entry name" value="beta-beta-alpha zinc fingers"/>
    <property type="match status" value="2"/>
</dbReference>
<comment type="subcellular location">
    <subcellularLocation>
        <location evidence="1">Nucleus</location>
    </subcellularLocation>
</comment>
<evidence type="ECO:0000313" key="12">
    <source>
        <dbReference type="Proteomes" id="UP000472267"/>
    </source>
</evidence>
<keyword evidence="3" id="KW-0677">Repeat</keyword>
<name>A0A672HYY5_SALFA</name>
<reference evidence="11" key="3">
    <citation type="submission" date="2025-09" db="UniProtKB">
        <authorList>
            <consortium name="Ensembl"/>
        </authorList>
    </citation>
    <scope>IDENTIFICATION</scope>
</reference>
<evidence type="ECO:0000256" key="7">
    <source>
        <dbReference type="ARBA" id="ARBA00023242"/>
    </source>
</evidence>